<proteinExistence type="predicted"/>
<dbReference type="AlphaFoldDB" id="A0A0R3LPK7"/>
<evidence type="ECO:0000313" key="1">
    <source>
        <dbReference type="EMBL" id="KRQ97619.1"/>
    </source>
</evidence>
<dbReference type="EMBL" id="LLXX01000183">
    <property type="protein sequence ID" value="KRQ97619.1"/>
    <property type="molecule type" value="Genomic_DNA"/>
</dbReference>
<reference evidence="1 2" key="1">
    <citation type="submission" date="2014-03" db="EMBL/GenBank/DDBJ databases">
        <title>Bradyrhizobium valentinum sp. nov., isolated from effective nodules of Lupinus mariae-josephae, a lupine endemic of basic-lime soils in Eastern Spain.</title>
        <authorList>
            <person name="Duran D."/>
            <person name="Rey L."/>
            <person name="Navarro A."/>
            <person name="Busquets A."/>
            <person name="Imperial J."/>
            <person name="Ruiz-Argueso T."/>
        </authorList>
    </citation>
    <scope>NUCLEOTIDE SEQUENCE [LARGE SCALE GENOMIC DNA]</scope>
    <source>
        <strain evidence="1 2">LmjM3</strain>
    </source>
</reference>
<gene>
    <name evidence="1" type="ORF">CP49_39430</name>
</gene>
<accession>A0A0R3LPK7</accession>
<dbReference type="Pfam" id="PF11578">
    <property type="entry name" value="DUF3237"/>
    <property type="match status" value="1"/>
</dbReference>
<dbReference type="Proteomes" id="UP000051913">
    <property type="component" value="Unassembled WGS sequence"/>
</dbReference>
<keyword evidence="2" id="KW-1185">Reference proteome</keyword>
<dbReference type="Gene3D" id="2.40.160.20">
    <property type="match status" value="1"/>
</dbReference>
<organism evidence="1 2">
    <name type="scientific">Bradyrhizobium valentinum</name>
    <dbReference type="NCBI Taxonomy" id="1518501"/>
    <lineage>
        <taxon>Bacteria</taxon>
        <taxon>Pseudomonadati</taxon>
        <taxon>Pseudomonadota</taxon>
        <taxon>Alphaproteobacteria</taxon>
        <taxon>Hyphomicrobiales</taxon>
        <taxon>Nitrobacteraceae</taxon>
        <taxon>Bradyrhizobium</taxon>
    </lineage>
</organism>
<dbReference type="PANTHER" id="PTHR37315">
    <property type="entry name" value="UPF0311 PROTEIN BLR7842"/>
    <property type="match status" value="1"/>
</dbReference>
<protein>
    <submittedName>
        <fullName evidence="1">Uncharacterized protein</fullName>
    </submittedName>
</protein>
<evidence type="ECO:0000313" key="2">
    <source>
        <dbReference type="Proteomes" id="UP000051913"/>
    </source>
</evidence>
<sequence>MTLHAPLDAPQAIDQSLLIYNVQPGGWVEGPRIKGKLQTPAGDWLRVMPSGVFRLDVRGTIQTDDGELIYVSYGGAIQCSKEQADRLNAGGQLKADDCYFITAPTFQTKSDKYTWLNAVQAVGKMVSVKFGDGSHVRYNIFAVK</sequence>
<dbReference type="InterPro" id="IPR020915">
    <property type="entry name" value="UPF0311"/>
</dbReference>
<comment type="caution">
    <text evidence="1">The sequence shown here is derived from an EMBL/GenBank/DDBJ whole genome shotgun (WGS) entry which is preliminary data.</text>
</comment>
<dbReference type="PANTHER" id="PTHR37315:SF1">
    <property type="entry name" value="UPF0311 PROTEIN BLR7842"/>
    <property type="match status" value="1"/>
</dbReference>
<dbReference type="STRING" id="1518501.CQ10_13050"/>
<name>A0A0R3LPK7_9BRAD</name>